<sequence length="108" mass="12191">MSWRSQWKCMVVVPQLIGSARSVATKQRWLRLVFTNQKMDSDDEEYVCPNCGPESPLEGVELTTSLAAASEQPDQTKDKRKISSNEKRKSPSGELKDDQGTPRKFSKT</sequence>
<dbReference type="Proteomes" id="UP001159427">
    <property type="component" value="Unassembled WGS sequence"/>
</dbReference>
<feature type="compositionally biased region" description="Basic and acidic residues" evidence="1">
    <location>
        <begin position="74"/>
        <end position="101"/>
    </location>
</feature>
<evidence type="ECO:0000256" key="1">
    <source>
        <dbReference type="SAM" id="MobiDB-lite"/>
    </source>
</evidence>
<protein>
    <submittedName>
        <fullName evidence="2">Uncharacterized protein</fullName>
    </submittedName>
</protein>
<comment type="caution">
    <text evidence="2">The sequence shown here is derived from an EMBL/GenBank/DDBJ whole genome shotgun (WGS) entry which is preliminary data.</text>
</comment>
<feature type="non-terminal residue" evidence="2">
    <location>
        <position position="108"/>
    </location>
</feature>
<accession>A0ABN8M4X2</accession>
<evidence type="ECO:0000313" key="3">
    <source>
        <dbReference type="Proteomes" id="UP001159427"/>
    </source>
</evidence>
<name>A0ABN8M4X2_9CNID</name>
<dbReference type="EMBL" id="CALNXI010000292">
    <property type="protein sequence ID" value="CAH3024186.1"/>
    <property type="molecule type" value="Genomic_DNA"/>
</dbReference>
<organism evidence="2 3">
    <name type="scientific">Porites evermanni</name>
    <dbReference type="NCBI Taxonomy" id="104178"/>
    <lineage>
        <taxon>Eukaryota</taxon>
        <taxon>Metazoa</taxon>
        <taxon>Cnidaria</taxon>
        <taxon>Anthozoa</taxon>
        <taxon>Hexacorallia</taxon>
        <taxon>Scleractinia</taxon>
        <taxon>Fungiina</taxon>
        <taxon>Poritidae</taxon>
        <taxon>Porites</taxon>
    </lineage>
</organism>
<feature type="region of interest" description="Disordered" evidence="1">
    <location>
        <begin position="42"/>
        <end position="108"/>
    </location>
</feature>
<evidence type="ECO:0000313" key="2">
    <source>
        <dbReference type="EMBL" id="CAH3024186.1"/>
    </source>
</evidence>
<reference evidence="2 3" key="1">
    <citation type="submission" date="2022-05" db="EMBL/GenBank/DDBJ databases">
        <authorList>
            <consortium name="Genoscope - CEA"/>
            <person name="William W."/>
        </authorList>
    </citation>
    <scope>NUCLEOTIDE SEQUENCE [LARGE SCALE GENOMIC DNA]</scope>
</reference>
<gene>
    <name evidence="2" type="ORF">PEVE_00021873</name>
</gene>
<proteinExistence type="predicted"/>
<keyword evidence="3" id="KW-1185">Reference proteome</keyword>